<name>A0A346PK01_9EURY</name>
<dbReference type="KEGG" id="nag:AArcMg_4021"/>
<organism evidence="1 2">
    <name type="scientific">Natrarchaeobaculum sulfurireducens</name>
    <dbReference type="NCBI Taxonomy" id="2044521"/>
    <lineage>
        <taxon>Archaea</taxon>
        <taxon>Methanobacteriati</taxon>
        <taxon>Methanobacteriota</taxon>
        <taxon>Stenosarchaea group</taxon>
        <taxon>Halobacteria</taxon>
        <taxon>Halobacteriales</taxon>
        <taxon>Natrialbaceae</taxon>
        <taxon>Natrarchaeobaculum</taxon>
    </lineage>
</organism>
<keyword evidence="2" id="KW-1185">Reference proteome</keyword>
<dbReference type="PANTHER" id="PTHR42941:SF1">
    <property type="entry name" value="SLL1037 PROTEIN"/>
    <property type="match status" value="1"/>
</dbReference>
<dbReference type="GeneID" id="37640303"/>
<dbReference type="Proteomes" id="UP000258613">
    <property type="component" value="Plasmid pAArc-Mg-01"/>
</dbReference>
<protein>
    <submittedName>
        <fullName evidence="1">TRAP-type uncharacterized transport system, periplasmic component</fullName>
    </submittedName>
</protein>
<dbReference type="InterPro" id="IPR011852">
    <property type="entry name" value="TRAP_TAXI"/>
</dbReference>
<dbReference type="OrthoDB" id="201288at2157"/>
<proteinExistence type="predicted"/>
<evidence type="ECO:0000313" key="1">
    <source>
        <dbReference type="EMBL" id="AXR79846.1"/>
    </source>
</evidence>
<dbReference type="AlphaFoldDB" id="A0A346PK01"/>
<dbReference type="Pfam" id="PF16868">
    <property type="entry name" value="NMT1_3"/>
    <property type="match status" value="1"/>
</dbReference>
<gene>
    <name evidence="1" type="ORF">AArcMg_4021</name>
</gene>
<dbReference type="PANTHER" id="PTHR42941">
    <property type="entry name" value="SLL1037 PROTEIN"/>
    <property type="match status" value="1"/>
</dbReference>
<geneLocation type="plasmid" evidence="2">
    <name>paarc-mg-01</name>
</geneLocation>
<accession>A0A346PK01</accession>
<sequence length="367" mass="40582">MDSGKKITQVGLSRRSFLAAGVGSTVALAGCLGNGEEDGVDGSGSDNGSRYERISVSFSEQGGALNEGRLDIGVGTMMNFSITPGWVQEAVASVDDFRILDVEDATADAWNDDDTLFIEDLDTDELEGADNDHVDVPGEVPCPTFAYNFVSRVELDYDVVYTFLETMWDVREDLADEFGIFAFHEDPEFWVQNHYEGIPFHPAAADFYQDELDVWSDEFERADESDDVLEADTIRMKTSEQGTTGHAANEALAAVMNDHLDELSIEAQTSDGSEENIGDIASENIEMGFLQNWTAREFREGVAPFDDLDFEMTQVFHYYDLPWYFITNNMDLETLSDIEPDMAVSPTPSGSGTAPGLERALEYALDD</sequence>
<evidence type="ECO:0000313" key="2">
    <source>
        <dbReference type="Proteomes" id="UP000258613"/>
    </source>
</evidence>
<dbReference type="EMBL" id="CP027032">
    <property type="protein sequence ID" value="AXR79846.1"/>
    <property type="molecule type" value="Genomic_DNA"/>
</dbReference>
<dbReference type="PROSITE" id="PS51257">
    <property type="entry name" value="PROKAR_LIPOPROTEIN"/>
    <property type="match status" value="1"/>
</dbReference>
<dbReference type="Gene3D" id="3.40.190.10">
    <property type="entry name" value="Periplasmic binding protein-like II"/>
    <property type="match status" value="2"/>
</dbReference>
<dbReference type="RefSeq" id="WP_117362453.1">
    <property type="nucleotide sequence ID" value="NZ_CP024046.1"/>
</dbReference>
<keyword evidence="1" id="KW-0614">Plasmid</keyword>
<dbReference type="SUPFAM" id="SSF53850">
    <property type="entry name" value="Periplasmic binding protein-like II"/>
    <property type="match status" value="2"/>
</dbReference>
<reference evidence="1 2" key="1">
    <citation type="submission" date="2018-02" db="EMBL/GenBank/DDBJ databases">
        <title>Phenotypic and genomic properties of facultatively anaerobic sulfur-reducing natronoarchaea from hypersaline soda lakes.</title>
        <authorList>
            <person name="Sorokin D.Y."/>
            <person name="Kublanov I.V."/>
            <person name="Roman P."/>
            <person name="Sinninghe Damste J.S."/>
            <person name="Golyshin P.N."/>
            <person name="Rojo D."/>
            <person name="Ciordia S."/>
            <person name="Mena M.D.C."/>
            <person name="Ferrer M."/>
            <person name="Messina E."/>
            <person name="Smedile F."/>
            <person name="La Spada G."/>
            <person name="La Cono V."/>
            <person name="Yakimov M.M."/>
        </authorList>
    </citation>
    <scope>NUCLEOTIDE SEQUENCE [LARGE SCALE GENOMIC DNA]</scope>
    <source>
        <strain evidence="1 2">AArc-Mg</strain>
        <plasmid evidence="2">paarc-mg-01</plasmid>
    </source>
</reference>